<dbReference type="InterPro" id="IPR016040">
    <property type="entry name" value="NAD(P)-bd_dom"/>
</dbReference>
<evidence type="ECO:0000313" key="2">
    <source>
        <dbReference type="EMBL" id="KPN84171.1"/>
    </source>
</evidence>
<reference evidence="2 3" key="1">
    <citation type="journal article" date="2015" name="Genome Biol. Evol.">
        <title>Functionally Structured Genomes in Lactobacillus kunkeei Colonizing the Honey Crop and Food Products of Honeybees and Stingless Bees.</title>
        <authorList>
            <person name="Tamarit D."/>
            <person name="Ellegaard K.M."/>
            <person name="Wikander J."/>
            <person name="Olofsson T."/>
            <person name="Vasquez A."/>
            <person name="Andersson S.G."/>
        </authorList>
    </citation>
    <scope>NUCLEOTIDE SEQUENCE [LARGE SCALE GENOMIC DNA]</scope>
    <source>
        <strain evidence="2 3">LMbo</strain>
    </source>
</reference>
<dbReference type="PANTHER" id="PTHR43355">
    <property type="entry name" value="FLAVIN REDUCTASE (NADPH)"/>
    <property type="match status" value="1"/>
</dbReference>
<gene>
    <name evidence="2" type="ORF">RZ78_03790</name>
</gene>
<dbReference type="PATRIC" id="fig|148814.13.peg.117"/>
<evidence type="ECO:0000259" key="1">
    <source>
        <dbReference type="Pfam" id="PF13460"/>
    </source>
</evidence>
<dbReference type="PANTHER" id="PTHR43355:SF2">
    <property type="entry name" value="FLAVIN REDUCTASE (NADPH)"/>
    <property type="match status" value="1"/>
</dbReference>
<feature type="domain" description="NAD(P)-binding" evidence="1">
    <location>
        <begin position="8"/>
        <end position="188"/>
    </location>
</feature>
<organism evidence="2 3">
    <name type="scientific">Apilactobacillus kunkeei</name>
    <dbReference type="NCBI Taxonomy" id="148814"/>
    <lineage>
        <taxon>Bacteria</taxon>
        <taxon>Bacillati</taxon>
        <taxon>Bacillota</taxon>
        <taxon>Bacilli</taxon>
        <taxon>Lactobacillales</taxon>
        <taxon>Lactobacillaceae</taxon>
        <taxon>Apilactobacillus</taxon>
    </lineage>
</organism>
<dbReference type="AlphaFoldDB" id="A0A0P7KAS0"/>
<dbReference type="GO" id="GO:0004074">
    <property type="term" value="F:biliverdin reductase [NAD(P)H] activity"/>
    <property type="evidence" value="ECO:0007669"/>
    <property type="project" value="TreeGrafter"/>
</dbReference>
<dbReference type="InterPro" id="IPR051606">
    <property type="entry name" value="Polyketide_Oxido-like"/>
</dbReference>
<proteinExistence type="predicted"/>
<accession>A0A0P7KAS0</accession>
<evidence type="ECO:0000313" key="3">
    <source>
        <dbReference type="Proteomes" id="UP000050269"/>
    </source>
</evidence>
<dbReference type="GO" id="GO:0042602">
    <property type="term" value="F:riboflavin reductase (NADPH) activity"/>
    <property type="evidence" value="ECO:0007669"/>
    <property type="project" value="TreeGrafter"/>
</dbReference>
<dbReference type="InterPro" id="IPR036291">
    <property type="entry name" value="NAD(P)-bd_dom_sf"/>
</dbReference>
<dbReference type="Proteomes" id="UP000050269">
    <property type="component" value="Unassembled WGS sequence"/>
</dbReference>
<sequence length="211" mass="23921">MKRVLILGATSNISHYLIPKLLNQSVFLTLFARHGCQRLAKLVSNPKVHVMNGDWNNVDDLQRAIKDQDIVFMATSQFIQANKNVVAVMKEQHVKRLIAISELGIEDEVTGDFGKWTRKMMGNNQNLKVAANVIKHNGLNYTLMRMAWLYDQDKNEAYELIQSGQPFQDTQLTRQAAARFVADIVNNPELAAYQSVGIAEPNTQWGKPSFY</sequence>
<name>A0A0P7KAS0_9LACO</name>
<comment type="caution">
    <text evidence="2">The sequence shown here is derived from an EMBL/GenBank/DDBJ whole genome shotgun (WGS) entry which is preliminary data.</text>
</comment>
<dbReference type="Gene3D" id="3.40.50.720">
    <property type="entry name" value="NAD(P)-binding Rossmann-like Domain"/>
    <property type="match status" value="1"/>
</dbReference>
<protein>
    <recommendedName>
        <fullName evidence="1">NAD(P)-binding domain-containing protein</fullName>
    </recommendedName>
</protein>
<dbReference type="Pfam" id="PF13460">
    <property type="entry name" value="NAD_binding_10"/>
    <property type="match status" value="1"/>
</dbReference>
<dbReference type="EMBL" id="JXDF01000003">
    <property type="protein sequence ID" value="KPN84171.1"/>
    <property type="molecule type" value="Genomic_DNA"/>
</dbReference>
<dbReference type="SUPFAM" id="SSF51735">
    <property type="entry name" value="NAD(P)-binding Rossmann-fold domains"/>
    <property type="match status" value="1"/>
</dbReference>